<evidence type="ECO:0000256" key="3">
    <source>
        <dbReference type="ARBA" id="ARBA00022741"/>
    </source>
</evidence>
<proteinExistence type="predicted"/>
<keyword evidence="4" id="KW-0067">ATP-binding</keyword>
<dbReference type="SMART" id="SM00878">
    <property type="entry name" value="Biotin_carb_C"/>
    <property type="match status" value="1"/>
</dbReference>
<feature type="non-terminal residue" evidence="7">
    <location>
        <position position="1"/>
    </location>
</feature>
<dbReference type="Proteomes" id="UP000315060">
    <property type="component" value="Unassembled WGS sequence"/>
</dbReference>
<dbReference type="InterPro" id="IPR051602">
    <property type="entry name" value="ACC_Biotin_Carboxylase"/>
</dbReference>
<keyword evidence="2 7" id="KW-0436">Ligase</keyword>
<comment type="caution">
    <text evidence="7">The sequence shown here is derived from an EMBL/GenBank/DDBJ whole genome shotgun (WGS) entry which is preliminary data.</text>
</comment>
<dbReference type="InterPro" id="IPR011764">
    <property type="entry name" value="Biotin_carboxylation_dom"/>
</dbReference>
<feature type="domain" description="Biotin carboxylation" evidence="6">
    <location>
        <begin position="1"/>
        <end position="73"/>
    </location>
</feature>
<evidence type="ECO:0000256" key="4">
    <source>
        <dbReference type="ARBA" id="ARBA00022840"/>
    </source>
</evidence>
<dbReference type="PANTHER" id="PTHR48095:SF2">
    <property type="entry name" value="BIOTIN CARBOXYLASE, CHLOROPLASTIC"/>
    <property type="match status" value="1"/>
</dbReference>
<protein>
    <recommendedName>
        <fullName evidence="1">biotin carboxylase</fullName>
        <ecNumber evidence="1">6.3.4.14</ecNumber>
    </recommendedName>
</protein>
<evidence type="ECO:0000256" key="5">
    <source>
        <dbReference type="ARBA" id="ARBA00048600"/>
    </source>
</evidence>
<evidence type="ECO:0000259" key="6">
    <source>
        <dbReference type="PROSITE" id="PS50979"/>
    </source>
</evidence>
<dbReference type="GO" id="GO:0004075">
    <property type="term" value="F:biotin carboxylase activity"/>
    <property type="evidence" value="ECO:0007669"/>
    <property type="project" value="UniProtKB-EC"/>
</dbReference>
<dbReference type="InterPro" id="IPR011054">
    <property type="entry name" value="Rudment_hybrid_motif"/>
</dbReference>
<dbReference type="PANTHER" id="PTHR48095">
    <property type="entry name" value="PYRUVATE CARBOXYLASE SUBUNIT A"/>
    <property type="match status" value="1"/>
</dbReference>
<name>A0A559GE50_STREE</name>
<evidence type="ECO:0000313" key="7">
    <source>
        <dbReference type="EMBL" id="TVX61497.1"/>
    </source>
</evidence>
<dbReference type="AlphaFoldDB" id="A0A559GE50"/>
<organism evidence="7 8">
    <name type="scientific">Streptococcus pneumoniae</name>
    <dbReference type="NCBI Taxonomy" id="1313"/>
    <lineage>
        <taxon>Bacteria</taxon>
        <taxon>Bacillati</taxon>
        <taxon>Bacillota</taxon>
        <taxon>Bacilli</taxon>
        <taxon>Lactobacillales</taxon>
        <taxon>Streptococcaceae</taxon>
        <taxon>Streptococcus</taxon>
    </lineage>
</organism>
<dbReference type="SUPFAM" id="SSF51246">
    <property type="entry name" value="Rudiment single hybrid motif"/>
    <property type="match status" value="1"/>
</dbReference>
<dbReference type="EC" id="6.3.4.14" evidence="1"/>
<sequence>PGYTIPPYYDSMIATIIVLGVNHFDVLMKMHLALYELDIEVVQSNADFQLDLISDRRVIAGDYDTSFLMETFLPKYQEKE</sequence>
<dbReference type="InterPro" id="IPR005482">
    <property type="entry name" value="Biotin_COase_C"/>
</dbReference>
<keyword evidence="3" id="KW-0547">Nucleotide-binding</keyword>
<dbReference type="Pfam" id="PF02785">
    <property type="entry name" value="Biotin_carb_C"/>
    <property type="match status" value="1"/>
</dbReference>
<evidence type="ECO:0000256" key="1">
    <source>
        <dbReference type="ARBA" id="ARBA00013263"/>
    </source>
</evidence>
<accession>A0A559GE50</accession>
<dbReference type="EMBL" id="VMYC01000586">
    <property type="protein sequence ID" value="TVX61497.1"/>
    <property type="molecule type" value="Genomic_DNA"/>
</dbReference>
<dbReference type="PROSITE" id="PS50979">
    <property type="entry name" value="BC"/>
    <property type="match status" value="1"/>
</dbReference>
<evidence type="ECO:0000313" key="8">
    <source>
        <dbReference type="Proteomes" id="UP000315060"/>
    </source>
</evidence>
<dbReference type="GO" id="GO:0005524">
    <property type="term" value="F:ATP binding"/>
    <property type="evidence" value="ECO:0007669"/>
    <property type="project" value="UniProtKB-KW"/>
</dbReference>
<dbReference type="Gene3D" id="3.30.470.20">
    <property type="entry name" value="ATP-grasp fold, B domain"/>
    <property type="match status" value="1"/>
</dbReference>
<gene>
    <name evidence="7" type="ORF">AZJ28_13755</name>
</gene>
<evidence type="ECO:0000256" key="2">
    <source>
        <dbReference type="ARBA" id="ARBA00022598"/>
    </source>
</evidence>
<reference evidence="7 8" key="1">
    <citation type="submission" date="2019-07" db="EMBL/GenBank/DDBJ databases">
        <authorList>
            <person name="Mohale T."/>
        </authorList>
    </citation>
    <scope>NUCLEOTIDE SEQUENCE [LARGE SCALE GENOMIC DNA]</scope>
    <source>
        <strain evidence="7 8">NTPn 59</strain>
    </source>
</reference>
<comment type="catalytic activity">
    <reaction evidence="5">
        <text>N(6)-biotinyl-L-lysyl-[protein] + hydrogencarbonate + ATP = N(6)-carboxybiotinyl-L-lysyl-[protein] + ADP + phosphate + H(+)</text>
        <dbReference type="Rhea" id="RHEA:13501"/>
        <dbReference type="Rhea" id="RHEA-COMP:10505"/>
        <dbReference type="Rhea" id="RHEA-COMP:10506"/>
        <dbReference type="ChEBI" id="CHEBI:15378"/>
        <dbReference type="ChEBI" id="CHEBI:17544"/>
        <dbReference type="ChEBI" id="CHEBI:30616"/>
        <dbReference type="ChEBI" id="CHEBI:43474"/>
        <dbReference type="ChEBI" id="CHEBI:83144"/>
        <dbReference type="ChEBI" id="CHEBI:83145"/>
        <dbReference type="ChEBI" id="CHEBI:456216"/>
        <dbReference type="EC" id="6.3.4.14"/>
    </reaction>
</comment>